<evidence type="ECO:0000313" key="3">
    <source>
        <dbReference type="EMBL" id="AMX84142.1"/>
    </source>
</evidence>
<dbReference type="InterPro" id="IPR029063">
    <property type="entry name" value="SAM-dependent_MTases_sf"/>
</dbReference>
<keyword evidence="1" id="KW-0489">Methyltransferase</keyword>
<accession>A0ABN4NHL5</accession>
<dbReference type="Gene3D" id="3.40.50.150">
    <property type="entry name" value="Vaccinia Virus protein VP39"/>
    <property type="match status" value="1"/>
</dbReference>
<dbReference type="PIRSF" id="PIRSF004553">
    <property type="entry name" value="CHP00095"/>
    <property type="match status" value="1"/>
</dbReference>
<reference evidence="3 4" key="1">
    <citation type="submission" date="2016-02" db="EMBL/GenBank/DDBJ databases">
        <title>Complete genome sequence of Geobacillus subterraneus KCTC 3922T.</title>
        <authorList>
            <person name="Lee D.-W."/>
            <person name="Lee Y.-J."/>
            <person name="Lee S.-J."/>
            <person name="Park G.-S."/>
            <person name="Lee S.-J."/>
            <person name="Shin J.-H."/>
        </authorList>
    </citation>
    <scope>NUCLEOTIDE SEQUENCE [LARGE SCALE GENOMIC DNA]</scope>
    <source>
        <strain evidence="3 4">KCTC 3922</strain>
    </source>
</reference>
<gene>
    <name evidence="3" type="ORF">GS3922_10990</name>
</gene>
<organism evidence="3 4">
    <name type="scientific">Geobacillus subterraneus</name>
    <dbReference type="NCBI Taxonomy" id="129338"/>
    <lineage>
        <taxon>Bacteria</taxon>
        <taxon>Bacillati</taxon>
        <taxon>Bacillota</taxon>
        <taxon>Bacilli</taxon>
        <taxon>Bacillales</taxon>
        <taxon>Anoxybacillaceae</taxon>
        <taxon>Geobacillus</taxon>
    </lineage>
</organism>
<dbReference type="RefSeq" id="WP_063166392.1">
    <property type="nucleotide sequence ID" value="NZ_CP014342.1"/>
</dbReference>
<sequence length="202" mass="22185">MRVISGMCKGRHLQAVPGVSTRPTTDKVKEAIFNMIGPYFAGGIGLDLFAGSGGLGIEALSRGLERVVFVDHDAKAVQTVRKNVAACGLEKRAEIYRNDAERALKAVAKRGLRFSAIFLDPPYKEKKWPTLLSLIAERDLLEADGVVVAEHPAGAELPEEVGNLRQWKRETYGITGITIYRRIDEQKGDESDGEHCRLPGEL</sequence>
<dbReference type="PANTHER" id="PTHR43542">
    <property type="entry name" value="METHYLTRANSFERASE"/>
    <property type="match status" value="1"/>
</dbReference>
<dbReference type="Proteomes" id="UP000076226">
    <property type="component" value="Chromosome"/>
</dbReference>
<evidence type="ECO:0000256" key="2">
    <source>
        <dbReference type="ARBA" id="ARBA00022679"/>
    </source>
</evidence>
<keyword evidence="4" id="KW-1185">Reference proteome</keyword>
<evidence type="ECO:0000256" key="1">
    <source>
        <dbReference type="ARBA" id="ARBA00022603"/>
    </source>
</evidence>
<evidence type="ECO:0000313" key="4">
    <source>
        <dbReference type="Proteomes" id="UP000076226"/>
    </source>
</evidence>
<dbReference type="SUPFAM" id="SSF53335">
    <property type="entry name" value="S-adenosyl-L-methionine-dependent methyltransferases"/>
    <property type="match status" value="1"/>
</dbReference>
<keyword evidence="2" id="KW-0808">Transferase</keyword>
<dbReference type="PANTHER" id="PTHR43542:SF1">
    <property type="entry name" value="METHYLTRANSFERASE"/>
    <property type="match status" value="1"/>
</dbReference>
<dbReference type="NCBIfam" id="TIGR00095">
    <property type="entry name" value="16S rRNA (guanine(966)-N(2))-methyltransferase RsmD"/>
    <property type="match status" value="1"/>
</dbReference>
<protein>
    <submittedName>
        <fullName evidence="3">16S rRNA (Guanine(966)-N(2))-methyltransferase RsmD</fullName>
    </submittedName>
</protein>
<dbReference type="CDD" id="cd02440">
    <property type="entry name" value="AdoMet_MTases"/>
    <property type="match status" value="1"/>
</dbReference>
<name>A0ABN4NHL5_9BACL</name>
<proteinExistence type="predicted"/>
<dbReference type="EMBL" id="CP014342">
    <property type="protein sequence ID" value="AMX84142.1"/>
    <property type="molecule type" value="Genomic_DNA"/>
</dbReference>
<dbReference type="InterPro" id="IPR004398">
    <property type="entry name" value="RNA_MeTrfase_RsmD"/>
</dbReference>
<dbReference type="Pfam" id="PF03602">
    <property type="entry name" value="Cons_hypoth95"/>
    <property type="match status" value="1"/>
</dbReference>